<dbReference type="Proteomes" id="UP000711488">
    <property type="component" value="Unassembled WGS sequence"/>
</dbReference>
<dbReference type="GO" id="GO:0032589">
    <property type="term" value="C:neuron projection membrane"/>
    <property type="evidence" value="ECO:0007669"/>
    <property type="project" value="TreeGrafter"/>
</dbReference>
<proteinExistence type="predicted"/>
<dbReference type="AlphaFoldDB" id="A0A6A0H975"/>
<reference evidence="2" key="3">
    <citation type="submission" date="2019-06" db="EMBL/GenBank/DDBJ databases">
        <authorList>
            <person name="Poynton C."/>
            <person name="Hasenbein S."/>
            <person name="Benoit J.B."/>
            <person name="Sepulveda M.S."/>
            <person name="Poelchau M.F."/>
            <person name="Murali S.C."/>
            <person name="Chen S."/>
            <person name="Glastad K.M."/>
            <person name="Werren J.H."/>
            <person name="Vineis J.H."/>
            <person name="Bowen J.L."/>
            <person name="Friedrich M."/>
            <person name="Jones J."/>
            <person name="Robertson H.M."/>
            <person name="Feyereisen R."/>
            <person name="Mechler-Hickson A."/>
            <person name="Mathers N."/>
            <person name="Lee C.E."/>
            <person name="Colbourne J.K."/>
            <person name="Biales A."/>
            <person name="Johnston J.S."/>
            <person name="Wellborn G.A."/>
            <person name="Rosendale A.J."/>
            <person name="Cridge A.G."/>
            <person name="Munoz-Torres M.C."/>
            <person name="Bain P.A."/>
            <person name="Manny A.R."/>
            <person name="Major K.M."/>
            <person name="Lambert F.N."/>
            <person name="Vulpe C.D."/>
            <person name="Tuck P."/>
            <person name="Blalock B.J."/>
            <person name="Lin Y.-Y."/>
            <person name="Smith M.E."/>
            <person name="Ochoa-Acuna H."/>
            <person name="Chen M.-J.M."/>
            <person name="Childers C.P."/>
            <person name="Qu J."/>
            <person name="Dugan S."/>
            <person name="Lee S.L."/>
            <person name="Chao H."/>
            <person name="Dinh H."/>
            <person name="Han Y."/>
            <person name="Doddapaneni H."/>
            <person name="Worley K.C."/>
            <person name="Muzny D.M."/>
            <person name="Gibbs R.A."/>
            <person name="Richards S."/>
        </authorList>
    </citation>
    <scope>NUCLEOTIDE SEQUENCE</scope>
    <source>
        <strain evidence="2">HAZT.00-mixed</strain>
        <tissue evidence="2">Whole organism</tissue>
    </source>
</reference>
<gene>
    <name evidence="2" type="ORF">HAZT_HAZT007921</name>
</gene>
<dbReference type="GO" id="GO:0050808">
    <property type="term" value="P:synapse organization"/>
    <property type="evidence" value="ECO:0007669"/>
    <property type="project" value="TreeGrafter"/>
</dbReference>
<dbReference type="InterPro" id="IPR036179">
    <property type="entry name" value="Ig-like_dom_sf"/>
</dbReference>
<dbReference type="InterPro" id="IPR013098">
    <property type="entry name" value="Ig_I-set"/>
</dbReference>
<name>A0A6A0H975_HYAAZ</name>
<dbReference type="PROSITE" id="PS50835">
    <property type="entry name" value="IG_LIKE"/>
    <property type="match status" value="1"/>
</dbReference>
<comment type="caution">
    <text evidence="2">The sequence shown here is derived from an EMBL/GenBank/DDBJ whole genome shotgun (WGS) entry which is preliminary data.</text>
</comment>
<dbReference type="InterPro" id="IPR013106">
    <property type="entry name" value="Ig_V-set"/>
</dbReference>
<dbReference type="CDD" id="cd00099">
    <property type="entry name" value="IgV"/>
    <property type="match status" value="1"/>
</dbReference>
<evidence type="ECO:0000313" key="2">
    <source>
        <dbReference type="EMBL" id="KAA0202252.1"/>
    </source>
</evidence>
<dbReference type="SMART" id="SM00406">
    <property type="entry name" value="IGv"/>
    <property type="match status" value="1"/>
</dbReference>
<dbReference type="InterPro" id="IPR013783">
    <property type="entry name" value="Ig-like_fold"/>
</dbReference>
<organism evidence="2">
    <name type="scientific">Hyalella azteca</name>
    <name type="common">Amphipod</name>
    <dbReference type="NCBI Taxonomy" id="294128"/>
    <lineage>
        <taxon>Eukaryota</taxon>
        <taxon>Metazoa</taxon>
        <taxon>Ecdysozoa</taxon>
        <taxon>Arthropoda</taxon>
        <taxon>Crustacea</taxon>
        <taxon>Multicrustacea</taxon>
        <taxon>Malacostraca</taxon>
        <taxon>Eumalacostraca</taxon>
        <taxon>Peracarida</taxon>
        <taxon>Amphipoda</taxon>
        <taxon>Senticaudata</taxon>
        <taxon>Talitrida</taxon>
        <taxon>Talitroidea</taxon>
        <taxon>Hyalellidae</taxon>
        <taxon>Hyalella</taxon>
    </lineage>
</organism>
<dbReference type="SUPFAM" id="SSF48726">
    <property type="entry name" value="Immunoglobulin"/>
    <property type="match status" value="1"/>
</dbReference>
<sequence length="125" mass="14046">MYCADEALQDFYCADYTSSAPGTPRFGEPVANFTAAVGKTARLSCKVLNSTKFKVAWFHMDRKMLLTIHETVVTRIPRFSVTQDGDDVWTLHITSVNKDDRGQYMCQVNTEPIISQIGYLDVVGE</sequence>
<dbReference type="EMBL" id="JQDR03004003">
    <property type="protein sequence ID" value="KAA0202252.1"/>
    <property type="molecule type" value="Genomic_DNA"/>
</dbReference>
<reference evidence="2" key="1">
    <citation type="submission" date="2014-08" db="EMBL/GenBank/DDBJ databases">
        <authorList>
            <person name="Murali S."/>
            <person name="Richards S."/>
            <person name="Bandaranaike D."/>
            <person name="Bellair M."/>
            <person name="Blankenburg K."/>
            <person name="Chao H."/>
            <person name="Dinh H."/>
            <person name="Doddapaneni H."/>
            <person name="Dugan-Rocha S."/>
            <person name="Elkadiri S."/>
            <person name="Gnanaolivu R."/>
            <person name="Hughes D."/>
            <person name="Lee S."/>
            <person name="Li M."/>
            <person name="Ming W."/>
            <person name="Munidasa M."/>
            <person name="Muniz J."/>
            <person name="Nguyen L."/>
            <person name="Osuji N."/>
            <person name="Pu L.-L."/>
            <person name="Puazo M."/>
            <person name="Skinner E."/>
            <person name="Qu C."/>
            <person name="Quiroz J."/>
            <person name="Raj R."/>
            <person name="Weissenberger G."/>
            <person name="Xin Y."/>
            <person name="Zou X."/>
            <person name="Han Y."/>
            <person name="Worley K."/>
            <person name="Muzny D."/>
            <person name="Gibbs R."/>
        </authorList>
    </citation>
    <scope>NUCLEOTIDE SEQUENCE</scope>
    <source>
        <strain evidence="2">HAZT.00-mixed</strain>
        <tissue evidence="2">Whole organism</tissue>
    </source>
</reference>
<dbReference type="Gene3D" id="2.60.40.10">
    <property type="entry name" value="Immunoglobulins"/>
    <property type="match status" value="1"/>
</dbReference>
<dbReference type="InterPro" id="IPR003599">
    <property type="entry name" value="Ig_sub"/>
</dbReference>
<feature type="domain" description="Ig-like" evidence="1">
    <location>
        <begin position="24"/>
        <end position="109"/>
    </location>
</feature>
<dbReference type="PANTHER" id="PTHR23279">
    <property type="entry name" value="DEFECTIVE PROBOSCIS EXTENSION RESPONSE DPR -RELATED"/>
    <property type="match status" value="1"/>
</dbReference>
<protein>
    <recommendedName>
        <fullName evidence="1">Ig-like domain-containing protein</fullName>
    </recommendedName>
</protein>
<accession>A0A6A0H975</accession>
<dbReference type="SMART" id="SM00408">
    <property type="entry name" value="IGc2"/>
    <property type="match status" value="1"/>
</dbReference>
<dbReference type="PANTHER" id="PTHR23279:SF36">
    <property type="entry name" value="DEFECTIVE PROBOSCIS EXTENSION RESPONSE 9, ISOFORM A"/>
    <property type="match status" value="1"/>
</dbReference>
<dbReference type="InterPro" id="IPR037448">
    <property type="entry name" value="Zig-8"/>
</dbReference>
<dbReference type="InterPro" id="IPR007110">
    <property type="entry name" value="Ig-like_dom"/>
</dbReference>
<reference evidence="2" key="2">
    <citation type="journal article" date="2018" name="Environ. Sci. Technol.">
        <title>The Toxicogenome of Hyalella azteca: A Model for Sediment Ecotoxicology and Evolutionary Toxicology.</title>
        <authorList>
            <person name="Poynton H.C."/>
            <person name="Hasenbein S."/>
            <person name="Benoit J.B."/>
            <person name="Sepulveda M.S."/>
            <person name="Poelchau M.F."/>
            <person name="Hughes D.S.T."/>
            <person name="Murali S.C."/>
            <person name="Chen S."/>
            <person name="Glastad K.M."/>
            <person name="Goodisman M.A.D."/>
            <person name="Werren J.H."/>
            <person name="Vineis J.H."/>
            <person name="Bowen J.L."/>
            <person name="Friedrich M."/>
            <person name="Jones J."/>
            <person name="Robertson H.M."/>
            <person name="Feyereisen R."/>
            <person name="Mechler-Hickson A."/>
            <person name="Mathers N."/>
            <person name="Lee C.E."/>
            <person name="Colbourne J.K."/>
            <person name="Biales A."/>
            <person name="Johnston J.S."/>
            <person name="Wellborn G.A."/>
            <person name="Rosendale A.J."/>
            <person name="Cridge A.G."/>
            <person name="Munoz-Torres M.C."/>
            <person name="Bain P.A."/>
            <person name="Manny A.R."/>
            <person name="Major K.M."/>
            <person name="Lambert F.N."/>
            <person name="Vulpe C.D."/>
            <person name="Tuck P."/>
            <person name="Blalock B.J."/>
            <person name="Lin Y.Y."/>
            <person name="Smith M.E."/>
            <person name="Ochoa-Acuna H."/>
            <person name="Chen M.M."/>
            <person name="Childers C.P."/>
            <person name="Qu J."/>
            <person name="Dugan S."/>
            <person name="Lee S.L."/>
            <person name="Chao H."/>
            <person name="Dinh H."/>
            <person name="Han Y."/>
            <person name="Doddapaneni H."/>
            <person name="Worley K.C."/>
            <person name="Muzny D.M."/>
            <person name="Gibbs R.A."/>
            <person name="Richards S."/>
        </authorList>
    </citation>
    <scope>NUCLEOTIDE SEQUENCE</scope>
    <source>
        <strain evidence="2">HAZT.00-mixed</strain>
        <tissue evidence="2">Whole organism</tissue>
    </source>
</reference>
<evidence type="ECO:0000259" key="1">
    <source>
        <dbReference type="PROSITE" id="PS50835"/>
    </source>
</evidence>
<dbReference type="Pfam" id="PF07679">
    <property type="entry name" value="I-set"/>
    <property type="match status" value="1"/>
</dbReference>
<dbReference type="InterPro" id="IPR003598">
    <property type="entry name" value="Ig_sub2"/>
</dbReference>
<dbReference type="SMART" id="SM00409">
    <property type="entry name" value="IG"/>
    <property type="match status" value="1"/>
</dbReference>